<proteinExistence type="predicted"/>
<evidence type="ECO:0008006" key="4">
    <source>
        <dbReference type="Google" id="ProtNLM"/>
    </source>
</evidence>
<dbReference type="AlphaFoldDB" id="A0A9P1J573"/>
<name>A0A9P1J573_9PELO</name>
<accession>A0A9P1J573</accession>
<comment type="caution">
    <text evidence="2">The sequence shown here is derived from an EMBL/GenBank/DDBJ whole genome shotgun (WGS) entry which is preliminary data.</text>
</comment>
<keyword evidence="3" id="KW-1185">Reference proteome</keyword>
<organism evidence="2 3">
    <name type="scientific">Caenorhabditis angaria</name>
    <dbReference type="NCBI Taxonomy" id="860376"/>
    <lineage>
        <taxon>Eukaryota</taxon>
        <taxon>Metazoa</taxon>
        <taxon>Ecdysozoa</taxon>
        <taxon>Nematoda</taxon>
        <taxon>Chromadorea</taxon>
        <taxon>Rhabditida</taxon>
        <taxon>Rhabditina</taxon>
        <taxon>Rhabditomorpha</taxon>
        <taxon>Rhabditoidea</taxon>
        <taxon>Rhabditidae</taxon>
        <taxon>Peloderinae</taxon>
        <taxon>Caenorhabditis</taxon>
    </lineage>
</organism>
<evidence type="ECO:0000256" key="1">
    <source>
        <dbReference type="SAM" id="SignalP"/>
    </source>
</evidence>
<reference evidence="2" key="1">
    <citation type="submission" date="2022-11" db="EMBL/GenBank/DDBJ databases">
        <authorList>
            <person name="Kikuchi T."/>
        </authorList>
    </citation>
    <scope>NUCLEOTIDE SEQUENCE</scope>
    <source>
        <strain evidence="2">PS1010</strain>
    </source>
</reference>
<evidence type="ECO:0000313" key="2">
    <source>
        <dbReference type="EMBL" id="CAI5455174.1"/>
    </source>
</evidence>
<keyword evidence="1" id="KW-0732">Signal</keyword>
<evidence type="ECO:0000313" key="3">
    <source>
        <dbReference type="Proteomes" id="UP001152747"/>
    </source>
</evidence>
<dbReference type="EMBL" id="CANHGI010000006">
    <property type="protein sequence ID" value="CAI5455174.1"/>
    <property type="molecule type" value="Genomic_DNA"/>
</dbReference>
<sequence length="181" mass="20503">MSRFQWLCFSISLLFSFKNVHSFNCTSEQTLCSVCKEFGTNDGVNTFYADSLCSIYLEISDANMTNEEIPIKCEQLFNRFTNSSCQLAVIPDVDILGSYLVYGIRSTNHSMLLGLERENCTKTWNWYSRLTNDTFLAGIGDASESCEISQGAFIGYELVRIDPTDFYPTGVLCQCSEYLSY</sequence>
<dbReference type="Proteomes" id="UP001152747">
    <property type="component" value="Unassembled WGS sequence"/>
</dbReference>
<dbReference type="OrthoDB" id="5838431at2759"/>
<feature type="chain" id="PRO_5040455195" description="DUF281 domain-containing protein" evidence="1">
    <location>
        <begin position="23"/>
        <end position="181"/>
    </location>
</feature>
<feature type="signal peptide" evidence="1">
    <location>
        <begin position="1"/>
        <end position="22"/>
    </location>
</feature>
<protein>
    <recommendedName>
        <fullName evidence="4">DUF281 domain-containing protein</fullName>
    </recommendedName>
</protein>
<gene>
    <name evidence="2" type="ORF">CAMP_LOCUS17811</name>
</gene>